<dbReference type="InterPro" id="IPR002347">
    <property type="entry name" value="SDR_fam"/>
</dbReference>
<dbReference type="CDD" id="cd05233">
    <property type="entry name" value="SDR_c"/>
    <property type="match status" value="1"/>
</dbReference>
<name>A0A9P3Q5Z7_9MYCO</name>
<dbReference type="FunFam" id="3.40.50.720:FF:000084">
    <property type="entry name" value="Short-chain dehydrogenase reductase"/>
    <property type="match status" value="1"/>
</dbReference>
<dbReference type="Proteomes" id="UP001165663">
    <property type="component" value="Unassembled WGS sequence"/>
</dbReference>
<dbReference type="AlphaFoldDB" id="A0A9P3Q5Z7"/>
<reference evidence="4" key="1">
    <citation type="submission" date="2022-08" db="EMBL/GenBank/DDBJ databases">
        <title>Mycobacterium kiyosense sp. nov., scotochromogenic slow-glowing species isolated from respiratory specimens.</title>
        <authorList>
            <person name="Fukano H."/>
            <person name="Kazumi Y."/>
            <person name="Sakagami N."/>
            <person name="Ato M."/>
            <person name="Mitarai S."/>
            <person name="Hoshino Y."/>
        </authorList>
    </citation>
    <scope>NUCLEOTIDE SEQUENCE</scope>
    <source>
        <strain evidence="4">1413</strain>
        <strain evidence="3">SRL2020-028</strain>
    </source>
</reference>
<evidence type="ECO:0000256" key="1">
    <source>
        <dbReference type="ARBA" id="ARBA00006484"/>
    </source>
</evidence>
<dbReference type="Gene3D" id="3.40.50.720">
    <property type="entry name" value="NAD(P)-binding Rossmann-like Domain"/>
    <property type="match status" value="1"/>
</dbReference>
<dbReference type="PANTHER" id="PTHR24321">
    <property type="entry name" value="DEHYDROGENASES, SHORT CHAIN"/>
    <property type="match status" value="1"/>
</dbReference>
<evidence type="ECO:0000313" key="5">
    <source>
        <dbReference type="Proteomes" id="UP001064782"/>
    </source>
</evidence>
<evidence type="ECO:0000313" key="3">
    <source>
        <dbReference type="EMBL" id="GLB81018.1"/>
    </source>
</evidence>
<dbReference type="EMBL" id="BRXE01000001">
    <property type="protein sequence ID" value="GLB81018.1"/>
    <property type="molecule type" value="Genomic_DNA"/>
</dbReference>
<dbReference type="GeneID" id="83627350"/>
<comment type="caution">
    <text evidence="4">The sequence shown here is derived from an EMBL/GenBank/DDBJ whole genome shotgun (WGS) entry which is preliminary data.</text>
</comment>
<sequence>MSRGRLQDKVAIVTGSTKGIGEALVRGFAQEGAKVVVCGRSAQRGAELADQINADGGTAHFIRFDLSDEASVANLMRETAAHYGRLDIIVNNAHPTEHTAGGAAGLEDKIDNPIGELTTEAWRKITLPTFDGLFWALREAIKQFTKQGGTGTIINISSMVSNQGLAGVDVHTATKGAMNALTRSIAVEYAPQIRCNTIVAGLVATGAIEGMVHDPVIGPALAGCVLTTRIAEPRDFVGAAVFLASENESFFVTGQCINVDGGMGVMMPIPKLEAAAAG</sequence>
<keyword evidence="2" id="KW-0560">Oxidoreductase</keyword>
<dbReference type="PRINTS" id="PR00081">
    <property type="entry name" value="GDHRDH"/>
</dbReference>
<dbReference type="RefSeq" id="WP_238304821.1">
    <property type="nucleotide sequence ID" value="NZ_BRXE01000001.1"/>
</dbReference>
<dbReference type="SUPFAM" id="SSF51735">
    <property type="entry name" value="NAD(P)-binding Rossmann-fold domains"/>
    <property type="match status" value="1"/>
</dbReference>
<protein>
    <submittedName>
        <fullName evidence="4">Short-chain dehydrogenase</fullName>
    </submittedName>
</protein>
<dbReference type="GO" id="GO:0016491">
    <property type="term" value="F:oxidoreductase activity"/>
    <property type="evidence" value="ECO:0007669"/>
    <property type="project" value="UniProtKB-KW"/>
</dbReference>
<dbReference type="EMBL" id="BRZI01000006">
    <property type="protein sequence ID" value="GLD29483.1"/>
    <property type="molecule type" value="Genomic_DNA"/>
</dbReference>
<dbReference type="PRINTS" id="PR00080">
    <property type="entry name" value="SDRFAMILY"/>
</dbReference>
<keyword evidence="5" id="KW-1185">Reference proteome</keyword>
<dbReference type="PANTHER" id="PTHR24321:SF8">
    <property type="entry name" value="ESTRADIOL 17-BETA-DEHYDROGENASE 8-RELATED"/>
    <property type="match status" value="1"/>
</dbReference>
<evidence type="ECO:0000256" key="2">
    <source>
        <dbReference type="ARBA" id="ARBA00023002"/>
    </source>
</evidence>
<dbReference type="InterPro" id="IPR036291">
    <property type="entry name" value="NAD(P)-bd_dom_sf"/>
</dbReference>
<accession>A0A9P3Q5Z7</accession>
<dbReference type="Pfam" id="PF13561">
    <property type="entry name" value="adh_short_C2"/>
    <property type="match status" value="1"/>
</dbReference>
<organism evidence="4 5">
    <name type="scientific">Mycobacterium kiyosense</name>
    <dbReference type="NCBI Taxonomy" id="2871094"/>
    <lineage>
        <taxon>Bacteria</taxon>
        <taxon>Bacillati</taxon>
        <taxon>Actinomycetota</taxon>
        <taxon>Actinomycetes</taxon>
        <taxon>Mycobacteriales</taxon>
        <taxon>Mycobacteriaceae</taxon>
        <taxon>Mycobacterium</taxon>
    </lineage>
</organism>
<gene>
    <name evidence="4" type="ORF">Mkiyose1413_13660</name>
    <name evidence="3" type="ORF">SRL2020028_02740</name>
</gene>
<dbReference type="Proteomes" id="UP001064782">
    <property type="component" value="Unassembled WGS sequence"/>
</dbReference>
<evidence type="ECO:0000313" key="4">
    <source>
        <dbReference type="EMBL" id="GLD29483.1"/>
    </source>
</evidence>
<comment type="similarity">
    <text evidence="1">Belongs to the short-chain dehydrogenases/reductases (SDR) family.</text>
</comment>
<proteinExistence type="inferred from homology"/>